<dbReference type="OrthoDB" id="1638821at2"/>
<evidence type="ECO:0000256" key="3">
    <source>
        <dbReference type="ARBA" id="ARBA00022692"/>
    </source>
</evidence>
<dbReference type="Gene3D" id="2.40.30.170">
    <property type="match status" value="1"/>
</dbReference>
<evidence type="ECO:0000313" key="10">
    <source>
        <dbReference type="Proteomes" id="UP000294743"/>
    </source>
</evidence>
<evidence type="ECO:0000313" key="9">
    <source>
        <dbReference type="EMBL" id="TDW24677.1"/>
    </source>
</evidence>
<evidence type="ECO:0000256" key="7">
    <source>
        <dbReference type="SAM" id="Phobius"/>
    </source>
</evidence>
<comment type="subcellular location">
    <subcellularLocation>
        <location evidence="1">Membrane</location>
        <topology evidence="1">Single-pass membrane protein</topology>
    </subcellularLocation>
</comment>
<proteinExistence type="inferred from homology"/>
<protein>
    <submittedName>
        <fullName evidence="9">Multidrug resistance efflux pump</fullName>
    </submittedName>
</protein>
<organism evidence="9 10">
    <name type="scientific">Breznakia blatticola</name>
    <dbReference type="NCBI Taxonomy" id="1754012"/>
    <lineage>
        <taxon>Bacteria</taxon>
        <taxon>Bacillati</taxon>
        <taxon>Bacillota</taxon>
        <taxon>Erysipelotrichia</taxon>
        <taxon>Erysipelotrichales</taxon>
        <taxon>Erysipelotrichaceae</taxon>
        <taxon>Breznakia</taxon>
    </lineage>
</organism>
<evidence type="ECO:0000256" key="1">
    <source>
        <dbReference type="ARBA" id="ARBA00004167"/>
    </source>
</evidence>
<dbReference type="Pfam" id="PF26002">
    <property type="entry name" value="Beta-barrel_AprE"/>
    <property type="match status" value="1"/>
</dbReference>
<keyword evidence="5 7" id="KW-0472">Membrane</keyword>
<dbReference type="GO" id="GO:0016020">
    <property type="term" value="C:membrane"/>
    <property type="evidence" value="ECO:0007669"/>
    <property type="project" value="UniProtKB-SubCell"/>
</dbReference>
<comment type="caution">
    <text evidence="9">The sequence shown here is derived from an EMBL/GenBank/DDBJ whole genome shotgun (WGS) entry which is preliminary data.</text>
</comment>
<comment type="similarity">
    <text evidence="2">Belongs to the membrane fusion protein (MFP) (TC 8.A.1) family.</text>
</comment>
<dbReference type="PANTHER" id="PTHR30386:SF26">
    <property type="entry name" value="TRANSPORT PROTEIN COMB"/>
    <property type="match status" value="1"/>
</dbReference>
<dbReference type="Proteomes" id="UP000294743">
    <property type="component" value="Unassembled WGS sequence"/>
</dbReference>
<evidence type="ECO:0000256" key="6">
    <source>
        <dbReference type="SAM" id="Coils"/>
    </source>
</evidence>
<feature type="transmembrane region" description="Helical" evidence="7">
    <location>
        <begin position="23"/>
        <end position="46"/>
    </location>
</feature>
<keyword evidence="4 7" id="KW-1133">Transmembrane helix</keyword>
<dbReference type="PRINTS" id="PR01490">
    <property type="entry name" value="RTXTOXIND"/>
</dbReference>
<accession>A0A4R8A2A6</accession>
<feature type="coiled-coil region" evidence="6">
    <location>
        <begin position="190"/>
        <end position="245"/>
    </location>
</feature>
<evidence type="ECO:0000259" key="8">
    <source>
        <dbReference type="Pfam" id="PF26002"/>
    </source>
</evidence>
<evidence type="ECO:0000256" key="5">
    <source>
        <dbReference type="ARBA" id="ARBA00023136"/>
    </source>
</evidence>
<sequence>MKLYNVHDLKFTRFFFDRKPPKYIWITLLVTVLFTSLIAWGSCFLLKPYVVYGQGNIVAKDSHYVTSNVQGAVISIETSEGEYVENGDILFVVSDGKNGSEVEALLEQYNQAKEKLSIMDLYESSLREKVNHLQNHGLQQEYYGKVEYYLLQVKEEQISRKRVEESLYQKNQKLSQEQKTLASISDPMEKEGKQSSVEALQDEVKQLQQELQNIPQSDKLFYQFISELGTQRTQVETQKQELEGNHLLASTNESTYVIRATSEGYVHYLNPMYEGVSIQANGVVASISKDEPNRWVVETYVDANDIAKIKLGDPVFIQLHGLNEHLYPNIPGMVVSIDQGTLQQETSNGQVLVYRMIVMMDYAKVKDTKSFKQLKKSMPVTCKIVYEEESYLDYVLSLLNFTS</sequence>
<keyword evidence="6" id="KW-0175">Coiled coil</keyword>
<dbReference type="RefSeq" id="WP_134168619.1">
    <property type="nucleotide sequence ID" value="NZ_SODD01000008.1"/>
</dbReference>
<dbReference type="InterPro" id="IPR058982">
    <property type="entry name" value="Beta-barrel_AprE"/>
</dbReference>
<keyword evidence="10" id="KW-1185">Reference proteome</keyword>
<name>A0A4R8A2A6_9FIRM</name>
<dbReference type="PANTHER" id="PTHR30386">
    <property type="entry name" value="MEMBRANE FUSION SUBUNIT OF EMRAB-TOLC MULTIDRUG EFFLUX PUMP"/>
    <property type="match status" value="1"/>
</dbReference>
<feature type="domain" description="AprE-like beta-barrel" evidence="8">
    <location>
        <begin position="296"/>
        <end position="385"/>
    </location>
</feature>
<dbReference type="EMBL" id="SODD01000008">
    <property type="protein sequence ID" value="TDW24677.1"/>
    <property type="molecule type" value="Genomic_DNA"/>
</dbReference>
<reference evidence="9 10" key="1">
    <citation type="submission" date="2019-03" db="EMBL/GenBank/DDBJ databases">
        <title>Genomic Encyclopedia of Type Strains, Phase IV (KMG-IV): sequencing the most valuable type-strain genomes for metagenomic binning, comparative biology and taxonomic classification.</title>
        <authorList>
            <person name="Goeker M."/>
        </authorList>
    </citation>
    <scope>NUCLEOTIDE SEQUENCE [LARGE SCALE GENOMIC DNA]</scope>
    <source>
        <strain evidence="9 10">DSM 28867</strain>
    </source>
</reference>
<evidence type="ECO:0000256" key="4">
    <source>
        <dbReference type="ARBA" id="ARBA00022989"/>
    </source>
</evidence>
<dbReference type="InterPro" id="IPR050739">
    <property type="entry name" value="MFP"/>
</dbReference>
<dbReference type="AlphaFoldDB" id="A0A4R8A2A6"/>
<evidence type="ECO:0000256" key="2">
    <source>
        <dbReference type="ARBA" id="ARBA00009477"/>
    </source>
</evidence>
<gene>
    <name evidence="9" type="ORF">EDD63_10830</name>
</gene>
<keyword evidence="3 7" id="KW-0812">Transmembrane</keyword>